<dbReference type="InterPro" id="IPR000014">
    <property type="entry name" value="PAS"/>
</dbReference>
<evidence type="ECO:0000313" key="3">
    <source>
        <dbReference type="EMBL" id="EJC97769.1"/>
    </source>
</evidence>
<feature type="compositionally biased region" description="Low complexity" evidence="1">
    <location>
        <begin position="22"/>
        <end position="34"/>
    </location>
</feature>
<dbReference type="RefSeq" id="XP_007271988.1">
    <property type="nucleotide sequence ID" value="XM_007271926.1"/>
</dbReference>
<feature type="region of interest" description="Disordered" evidence="1">
    <location>
        <begin position="186"/>
        <end position="217"/>
    </location>
</feature>
<evidence type="ECO:0000313" key="4">
    <source>
        <dbReference type="Proteomes" id="UP000053630"/>
    </source>
</evidence>
<evidence type="ECO:0000259" key="2">
    <source>
        <dbReference type="PROSITE" id="PS50112"/>
    </source>
</evidence>
<name>R7SJL5_FOMME</name>
<dbReference type="KEGG" id="fme:FOMMEDRAFT_149572"/>
<dbReference type="eggNOG" id="ENOG502S8B6">
    <property type="taxonomic scope" value="Eukaryota"/>
</dbReference>
<dbReference type="OrthoDB" id="411251at2759"/>
<dbReference type="AlphaFoldDB" id="R7SJL5"/>
<keyword evidence="4" id="KW-1185">Reference proteome</keyword>
<reference evidence="4" key="1">
    <citation type="journal article" date="2012" name="Science">
        <title>The Paleozoic origin of enzymatic lignin decomposition reconstructed from 31 fungal genomes.</title>
        <authorList>
            <person name="Floudas D."/>
            <person name="Binder M."/>
            <person name="Riley R."/>
            <person name="Barry K."/>
            <person name="Blanchette R.A."/>
            <person name="Henrissat B."/>
            <person name="Martinez A.T."/>
            <person name="Otillar R."/>
            <person name="Spatafora J.W."/>
            <person name="Yadav J.S."/>
            <person name="Aerts A."/>
            <person name="Benoit I."/>
            <person name="Boyd A."/>
            <person name="Carlson A."/>
            <person name="Copeland A."/>
            <person name="Coutinho P.M."/>
            <person name="de Vries R.P."/>
            <person name="Ferreira P."/>
            <person name="Findley K."/>
            <person name="Foster B."/>
            <person name="Gaskell J."/>
            <person name="Glotzer D."/>
            <person name="Gorecki P."/>
            <person name="Heitman J."/>
            <person name="Hesse C."/>
            <person name="Hori C."/>
            <person name="Igarashi K."/>
            <person name="Jurgens J.A."/>
            <person name="Kallen N."/>
            <person name="Kersten P."/>
            <person name="Kohler A."/>
            <person name="Kuees U."/>
            <person name="Kumar T.K.A."/>
            <person name="Kuo A."/>
            <person name="LaButti K."/>
            <person name="Larrondo L.F."/>
            <person name="Lindquist E."/>
            <person name="Ling A."/>
            <person name="Lombard V."/>
            <person name="Lucas S."/>
            <person name="Lundell T."/>
            <person name="Martin R."/>
            <person name="McLaughlin D.J."/>
            <person name="Morgenstern I."/>
            <person name="Morin E."/>
            <person name="Murat C."/>
            <person name="Nagy L.G."/>
            <person name="Nolan M."/>
            <person name="Ohm R.A."/>
            <person name="Patyshakuliyeva A."/>
            <person name="Rokas A."/>
            <person name="Ruiz-Duenas F.J."/>
            <person name="Sabat G."/>
            <person name="Salamov A."/>
            <person name="Samejima M."/>
            <person name="Schmutz J."/>
            <person name="Slot J.C."/>
            <person name="St John F."/>
            <person name="Stenlid J."/>
            <person name="Sun H."/>
            <person name="Sun S."/>
            <person name="Syed K."/>
            <person name="Tsang A."/>
            <person name="Wiebenga A."/>
            <person name="Young D."/>
            <person name="Pisabarro A."/>
            <person name="Eastwood D.C."/>
            <person name="Martin F."/>
            <person name="Cullen D."/>
            <person name="Grigoriev I.V."/>
            <person name="Hibbett D.S."/>
        </authorList>
    </citation>
    <scope>NUCLEOTIDE SEQUENCE [LARGE SCALE GENOMIC DNA]</scope>
    <source>
        <strain evidence="4">MF3/22</strain>
    </source>
</reference>
<feature type="compositionally biased region" description="Basic and acidic residues" evidence="1">
    <location>
        <begin position="323"/>
        <end position="332"/>
    </location>
</feature>
<dbReference type="Proteomes" id="UP000053630">
    <property type="component" value="Unassembled WGS sequence"/>
</dbReference>
<gene>
    <name evidence="3" type="ORF">FOMMEDRAFT_149572</name>
</gene>
<dbReference type="SUPFAM" id="SSF55785">
    <property type="entry name" value="PYP-like sensor domain (PAS domain)"/>
    <property type="match status" value="1"/>
</dbReference>
<dbReference type="SMART" id="SM00091">
    <property type="entry name" value="PAS"/>
    <property type="match status" value="1"/>
</dbReference>
<feature type="domain" description="PAS" evidence="2">
    <location>
        <begin position="63"/>
        <end position="112"/>
    </location>
</feature>
<dbReference type="EMBL" id="JH717985">
    <property type="protein sequence ID" value="EJC97769.1"/>
    <property type="molecule type" value="Genomic_DNA"/>
</dbReference>
<dbReference type="OMA" id="NVKNERM"/>
<feature type="region of interest" description="Disordered" evidence="1">
    <location>
        <begin position="323"/>
        <end position="344"/>
    </location>
</feature>
<dbReference type="InterPro" id="IPR013655">
    <property type="entry name" value="PAS_fold_3"/>
</dbReference>
<dbReference type="CDD" id="cd00130">
    <property type="entry name" value="PAS"/>
    <property type="match status" value="1"/>
</dbReference>
<dbReference type="GeneID" id="18673525"/>
<feature type="region of interest" description="Disordered" evidence="1">
    <location>
        <begin position="1"/>
        <end position="45"/>
    </location>
</feature>
<dbReference type="InterPro" id="IPR035965">
    <property type="entry name" value="PAS-like_dom_sf"/>
</dbReference>
<dbReference type="PROSITE" id="PS50112">
    <property type="entry name" value="PAS"/>
    <property type="match status" value="1"/>
</dbReference>
<accession>R7SJL5</accession>
<proteinExistence type="predicted"/>
<feature type="compositionally biased region" description="Polar residues" evidence="1">
    <location>
        <begin position="190"/>
        <end position="215"/>
    </location>
</feature>
<sequence>MDLSRIINPPEDETEPPRTEQRSPSVSPRPVSPVTTDAGEEPDWIRDDLPNLSFIVCMEAVGEGKCTYVSPTALHLMGWSPEEVIGTPAALYAHPDDVPQLYRAYQEMISEDKAACLMYHRIPFKDKSKGYLLCRITNSRVGQHIIGACAPAKSSTKNMHTASTAQETVVITPSAKRLAFTRWNVPPMPTYSSEDPTSSRETSPPTDGASDSSSTIHDELDPLTQAMRNLTLSQPEKQVAAKRVAFVLDRFSTEVPIIYCTNDDIVPKPLVTGRSFYDFVAAGDEKRIRAAIDQVKTWGVNEEGSPSDGGYAFNRFHMHLKGRDRQLPDPSRKHATGKGAQHPDILSRKTFRQRASSERGINVPVKEIQMVDSIFSPQSDGIIVILRESMPPKR</sequence>
<dbReference type="Gene3D" id="3.30.450.20">
    <property type="entry name" value="PAS domain"/>
    <property type="match status" value="1"/>
</dbReference>
<dbReference type="Pfam" id="PF08447">
    <property type="entry name" value="PAS_3"/>
    <property type="match status" value="1"/>
</dbReference>
<dbReference type="NCBIfam" id="TIGR00229">
    <property type="entry name" value="sensory_box"/>
    <property type="match status" value="1"/>
</dbReference>
<protein>
    <recommendedName>
        <fullName evidence="2">PAS domain-containing protein</fullName>
    </recommendedName>
</protein>
<organism evidence="3 4">
    <name type="scientific">Fomitiporia mediterranea (strain MF3/22)</name>
    <name type="common">Grapevine white-rot fungus</name>
    <dbReference type="NCBI Taxonomy" id="694068"/>
    <lineage>
        <taxon>Eukaryota</taxon>
        <taxon>Fungi</taxon>
        <taxon>Dikarya</taxon>
        <taxon>Basidiomycota</taxon>
        <taxon>Agaricomycotina</taxon>
        <taxon>Agaricomycetes</taxon>
        <taxon>Hymenochaetales</taxon>
        <taxon>Hymenochaetaceae</taxon>
        <taxon>Fomitiporia</taxon>
    </lineage>
</organism>
<evidence type="ECO:0000256" key="1">
    <source>
        <dbReference type="SAM" id="MobiDB-lite"/>
    </source>
</evidence>